<sequence length="120" mass="13564">KSHGRPAVTAYRALEHFHGFTLLEVRPRTGRTHQIRVHLAYLGYPVFGDALYRGVRPSANIAPELRDVAARLRQVMHRQALHAFSLAFTHPATKETMTFEAPLPDDFKAALALLRQEPRA</sequence>
<dbReference type="InterPro" id="IPR050188">
    <property type="entry name" value="RluA_PseudoU_synthase"/>
</dbReference>
<dbReference type="EMBL" id="BARU01033626">
    <property type="protein sequence ID" value="GAH69560.1"/>
    <property type="molecule type" value="Genomic_DNA"/>
</dbReference>
<feature type="domain" description="Pseudouridine synthase RsuA/RluA-like" evidence="2">
    <location>
        <begin position="2"/>
        <end position="40"/>
    </location>
</feature>
<accession>X1IJY2</accession>
<organism evidence="3">
    <name type="scientific">marine sediment metagenome</name>
    <dbReference type="NCBI Taxonomy" id="412755"/>
    <lineage>
        <taxon>unclassified sequences</taxon>
        <taxon>metagenomes</taxon>
        <taxon>ecological metagenomes</taxon>
    </lineage>
</organism>
<dbReference type="Gene3D" id="3.30.2350.10">
    <property type="entry name" value="Pseudouridine synthase"/>
    <property type="match status" value="1"/>
</dbReference>
<dbReference type="SUPFAM" id="SSF55120">
    <property type="entry name" value="Pseudouridine synthase"/>
    <property type="match status" value="1"/>
</dbReference>
<dbReference type="GO" id="GO:0000455">
    <property type="term" value="P:enzyme-directed rRNA pseudouridine synthesis"/>
    <property type="evidence" value="ECO:0007669"/>
    <property type="project" value="TreeGrafter"/>
</dbReference>
<evidence type="ECO:0000313" key="3">
    <source>
        <dbReference type="EMBL" id="GAH69560.1"/>
    </source>
</evidence>
<feature type="non-terminal residue" evidence="3">
    <location>
        <position position="1"/>
    </location>
</feature>
<comment type="similarity">
    <text evidence="1">Belongs to the pseudouridine synthase RluA family.</text>
</comment>
<dbReference type="PANTHER" id="PTHR21600:SF44">
    <property type="entry name" value="RIBOSOMAL LARGE SUBUNIT PSEUDOURIDINE SYNTHASE D"/>
    <property type="match status" value="1"/>
</dbReference>
<comment type="caution">
    <text evidence="3">The sequence shown here is derived from an EMBL/GenBank/DDBJ whole genome shotgun (WGS) entry which is preliminary data.</text>
</comment>
<dbReference type="Pfam" id="PF00849">
    <property type="entry name" value="PseudoU_synth_2"/>
    <property type="match status" value="1"/>
</dbReference>
<evidence type="ECO:0000259" key="2">
    <source>
        <dbReference type="Pfam" id="PF00849"/>
    </source>
</evidence>
<gene>
    <name evidence="3" type="ORF">S03H2_52879</name>
</gene>
<dbReference type="CDD" id="cd02869">
    <property type="entry name" value="PseudoU_synth_RluA_like"/>
    <property type="match status" value="1"/>
</dbReference>
<dbReference type="GO" id="GO:0003723">
    <property type="term" value="F:RNA binding"/>
    <property type="evidence" value="ECO:0007669"/>
    <property type="project" value="InterPro"/>
</dbReference>
<evidence type="ECO:0000256" key="1">
    <source>
        <dbReference type="ARBA" id="ARBA00010876"/>
    </source>
</evidence>
<dbReference type="AlphaFoldDB" id="X1IJY2"/>
<dbReference type="GO" id="GO:0009982">
    <property type="term" value="F:pseudouridine synthase activity"/>
    <property type="evidence" value="ECO:0007669"/>
    <property type="project" value="InterPro"/>
</dbReference>
<dbReference type="InterPro" id="IPR006145">
    <property type="entry name" value="PsdUridine_synth_RsuA/RluA"/>
</dbReference>
<reference evidence="3" key="1">
    <citation type="journal article" date="2014" name="Front. Microbiol.">
        <title>High frequency of phylogenetically diverse reductive dehalogenase-homologous genes in deep subseafloor sedimentary metagenomes.</title>
        <authorList>
            <person name="Kawai M."/>
            <person name="Futagami T."/>
            <person name="Toyoda A."/>
            <person name="Takaki Y."/>
            <person name="Nishi S."/>
            <person name="Hori S."/>
            <person name="Arai W."/>
            <person name="Tsubouchi T."/>
            <person name="Morono Y."/>
            <person name="Uchiyama I."/>
            <person name="Ito T."/>
            <person name="Fujiyama A."/>
            <person name="Inagaki F."/>
            <person name="Takami H."/>
        </authorList>
    </citation>
    <scope>NUCLEOTIDE SEQUENCE</scope>
    <source>
        <strain evidence="3">Expedition CK06-06</strain>
    </source>
</reference>
<protein>
    <recommendedName>
        <fullName evidence="2">Pseudouridine synthase RsuA/RluA-like domain-containing protein</fullName>
    </recommendedName>
</protein>
<dbReference type="PANTHER" id="PTHR21600">
    <property type="entry name" value="MITOCHONDRIAL RNA PSEUDOURIDINE SYNTHASE"/>
    <property type="match status" value="1"/>
</dbReference>
<name>X1IJY2_9ZZZZ</name>
<dbReference type="InterPro" id="IPR020103">
    <property type="entry name" value="PsdUridine_synth_cat_dom_sf"/>
</dbReference>
<proteinExistence type="inferred from homology"/>